<gene>
    <name evidence="4" type="ORF">J3R75_002394</name>
</gene>
<reference evidence="4" key="1">
    <citation type="submission" date="2023-07" db="EMBL/GenBank/DDBJ databases">
        <title>Genomic Encyclopedia of Type Strains, Phase IV (KMG-IV): sequencing the most valuable type-strain genomes for metagenomic binning, comparative biology and taxonomic classification.</title>
        <authorList>
            <person name="Goeker M."/>
        </authorList>
    </citation>
    <scope>NUCLEOTIDE SEQUENCE</scope>
    <source>
        <strain evidence="4">DSM 24202</strain>
    </source>
</reference>
<keyword evidence="5" id="KW-1185">Reference proteome</keyword>
<dbReference type="NCBIfam" id="TIGR04294">
    <property type="entry name" value="pre_pil_HX9DG"/>
    <property type="match status" value="1"/>
</dbReference>
<evidence type="ECO:0000256" key="2">
    <source>
        <dbReference type="SAM" id="Phobius"/>
    </source>
</evidence>
<dbReference type="NCBIfam" id="TIGR02532">
    <property type="entry name" value="IV_pilin_GFxxxE"/>
    <property type="match status" value="1"/>
</dbReference>
<keyword evidence="1" id="KW-0488">Methylation</keyword>
<accession>A0AAE3VGR7</accession>
<dbReference type="GO" id="GO:0015628">
    <property type="term" value="P:protein secretion by the type II secretion system"/>
    <property type="evidence" value="ECO:0007669"/>
    <property type="project" value="InterPro"/>
</dbReference>
<dbReference type="InterPro" id="IPR045584">
    <property type="entry name" value="Pilin-like"/>
</dbReference>
<protein>
    <submittedName>
        <fullName evidence="4">Prepilin-type N-terminal cleavage/methylation domain-containing protein/prepilin-type processing-associated H-X9-DG protein</fullName>
    </submittedName>
</protein>
<dbReference type="EMBL" id="JAUSVL010000001">
    <property type="protein sequence ID" value="MDQ0290287.1"/>
    <property type="molecule type" value="Genomic_DNA"/>
</dbReference>
<dbReference type="PRINTS" id="PR00813">
    <property type="entry name" value="BCTERIALGSPG"/>
</dbReference>
<name>A0AAE3VGR7_9BACT</name>
<dbReference type="InterPro" id="IPR012902">
    <property type="entry name" value="N_methyl_site"/>
</dbReference>
<dbReference type="PANTHER" id="PTHR30093">
    <property type="entry name" value="GENERAL SECRETION PATHWAY PROTEIN G"/>
    <property type="match status" value="1"/>
</dbReference>
<dbReference type="InterPro" id="IPR011453">
    <property type="entry name" value="DUF1559"/>
</dbReference>
<organism evidence="4 5">
    <name type="scientific">Oligosphaera ethanolica</name>
    <dbReference type="NCBI Taxonomy" id="760260"/>
    <lineage>
        <taxon>Bacteria</taxon>
        <taxon>Pseudomonadati</taxon>
        <taxon>Lentisphaerota</taxon>
        <taxon>Oligosphaeria</taxon>
        <taxon>Oligosphaerales</taxon>
        <taxon>Oligosphaeraceae</taxon>
        <taxon>Oligosphaera</taxon>
    </lineage>
</organism>
<keyword evidence="2" id="KW-0812">Transmembrane</keyword>
<dbReference type="SUPFAM" id="SSF54523">
    <property type="entry name" value="Pili subunits"/>
    <property type="match status" value="1"/>
</dbReference>
<evidence type="ECO:0000313" key="5">
    <source>
        <dbReference type="Proteomes" id="UP001238163"/>
    </source>
</evidence>
<sequence length="248" mass="27274">MLNVRRRKSGGVSGEFTLIELLVVIAIIAILAAMLLPALSKAREKARAISCASNVKQFGLALAMYTDENGHAPYQYSSGCWGPNSSTSKASSVTSFYGRLHPFIGDYKVWKCPSANSVVTGDYAPQIGVYEIGYFFNGVIFQTAMPQSAVKRPSEVAFMRENRRLSNETVLRPTSVAKYAAEDFGDTWGHLESGSTADRNHNDGGNLGMLDGHVEFRKGIAMRYNVFGLTPDDTSNDRVHSLKTYFDY</sequence>
<dbReference type="Pfam" id="PF07596">
    <property type="entry name" value="SBP_bac_10"/>
    <property type="match status" value="1"/>
</dbReference>
<evidence type="ECO:0000256" key="1">
    <source>
        <dbReference type="ARBA" id="ARBA00022481"/>
    </source>
</evidence>
<feature type="transmembrane region" description="Helical" evidence="2">
    <location>
        <begin position="16"/>
        <end position="39"/>
    </location>
</feature>
<dbReference type="AlphaFoldDB" id="A0AAE3VGR7"/>
<proteinExistence type="predicted"/>
<dbReference type="InterPro" id="IPR027558">
    <property type="entry name" value="Pre_pil_HX9DG_C"/>
</dbReference>
<dbReference type="PANTHER" id="PTHR30093:SF2">
    <property type="entry name" value="TYPE II SECRETION SYSTEM PROTEIN H"/>
    <property type="match status" value="1"/>
</dbReference>
<dbReference type="Gene3D" id="3.30.700.10">
    <property type="entry name" value="Glycoprotein, Type 4 Pilin"/>
    <property type="match status" value="1"/>
</dbReference>
<evidence type="ECO:0000313" key="4">
    <source>
        <dbReference type="EMBL" id="MDQ0290287.1"/>
    </source>
</evidence>
<dbReference type="RefSeq" id="WP_307261725.1">
    <property type="nucleotide sequence ID" value="NZ_JAUSVL010000001.1"/>
</dbReference>
<dbReference type="InterPro" id="IPR000983">
    <property type="entry name" value="Bac_GSPG_pilin"/>
</dbReference>
<comment type="caution">
    <text evidence="4">The sequence shown here is derived from an EMBL/GenBank/DDBJ whole genome shotgun (WGS) entry which is preliminary data.</text>
</comment>
<keyword evidence="2" id="KW-0472">Membrane</keyword>
<evidence type="ECO:0000259" key="3">
    <source>
        <dbReference type="Pfam" id="PF07596"/>
    </source>
</evidence>
<feature type="domain" description="DUF1559" evidence="3">
    <location>
        <begin position="41"/>
        <end position="110"/>
    </location>
</feature>
<dbReference type="Proteomes" id="UP001238163">
    <property type="component" value="Unassembled WGS sequence"/>
</dbReference>
<dbReference type="GO" id="GO:0015627">
    <property type="term" value="C:type II protein secretion system complex"/>
    <property type="evidence" value="ECO:0007669"/>
    <property type="project" value="InterPro"/>
</dbReference>
<keyword evidence="2" id="KW-1133">Transmembrane helix</keyword>